<dbReference type="AlphaFoldDB" id="A0A0B5E5Q6"/>
<keyword evidence="3" id="KW-1185">Reference proteome</keyword>
<accession>A0A0B5E5Q6</accession>
<keyword evidence="1" id="KW-0812">Transmembrane</keyword>
<organism evidence="2 3">
    <name type="scientific">Celeribacter indicus</name>
    <dbReference type="NCBI Taxonomy" id="1208324"/>
    <lineage>
        <taxon>Bacteria</taxon>
        <taxon>Pseudomonadati</taxon>
        <taxon>Pseudomonadota</taxon>
        <taxon>Alphaproteobacteria</taxon>
        <taxon>Rhodobacterales</taxon>
        <taxon>Roseobacteraceae</taxon>
        <taxon>Celeribacter</taxon>
    </lineage>
</organism>
<sequence>MHLRISCDVLRNSERDKGFDYSAAHGKGQSGDFSKYITMPLYRSSFHRLALHFLCLLLDTLRYFGIFKVLFYMK</sequence>
<name>A0A0B5E5Q6_9RHOB</name>
<reference evidence="2 3" key="1">
    <citation type="journal article" date="2014" name="Int. J. Syst. Evol. Microbiol.">
        <title>Celeribacter indicus sp. nov., a polycyclic aromatic hydrocarbon-degrading bacterium from deep-sea sediment and reclassification of Huaishuia halophila as Celeribacter halophilus comb. nov.</title>
        <authorList>
            <person name="Lai Q."/>
            <person name="Cao J."/>
            <person name="Yuan J."/>
            <person name="Li F."/>
            <person name="Shao Z."/>
        </authorList>
    </citation>
    <scope>NUCLEOTIDE SEQUENCE [LARGE SCALE GENOMIC DNA]</scope>
    <source>
        <strain evidence="2">P73</strain>
    </source>
</reference>
<evidence type="ECO:0000256" key="1">
    <source>
        <dbReference type="SAM" id="Phobius"/>
    </source>
</evidence>
<feature type="transmembrane region" description="Helical" evidence="1">
    <location>
        <begin position="49"/>
        <end position="71"/>
    </location>
</feature>
<evidence type="ECO:0000313" key="2">
    <source>
        <dbReference type="EMBL" id="AJE48715.1"/>
    </source>
</evidence>
<proteinExistence type="predicted"/>
<dbReference type="KEGG" id="cid:P73_4000"/>
<dbReference type="STRING" id="1208324.P73_4000"/>
<keyword evidence="1" id="KW-1133">Transmembrane helix</keyword>
<dbReference type="Proteomes" id="UP000031521">
    <property type="component" value="Chromosome"/>
</dbReference>
<protein>
    <submittedName>
        <fullName evidence="2">Uncharacterized protein</fullName>
    </submittedName>
</protein>
<evidence type="ECO:0000313" key="3">
    <source>
        <dbReference type="Proteomes" id="UP000031521"/>
    </source>
</evidence>
<dbReference type="EMBL" id="CP004393">
    <property type="protein sequence ID" value="AJE48715.1"/>
    <property type="molecule type" value="Genomic_DNA"/>
</dbReference>
<gene>
    <name evidence="2" type="ORF">P73_4000</name>
</gene>
<dbReference type="HOGENOM" id="CLU_2680972_0_0_5"/>
<keyword evidence="1" id="KW-0472">Membrane</keyword>